<keyword evidence="3" id="KW-0813">Transport</keyword>
<dbReference type="PROSITE" id="PS51318">
    <property type="entry name" value="TAT"/>
    <property type="match status" value="1"/>
</dbReference>
<comment type="similarity">
    <text evidence="1">Belongs to the leucine-binding protein family.</text>
</comment>
<sequence>MTKTLHPPVSWSLRSLLGATALGLLAAAGPAFAADPIKIGVIAEAQAIAGASIPQAAQMAADEINAQGGVDGRKIEIVTYDNHSSSADSVRAFQRAVNEDKVNVVIASYISEVVLALEPWASRLKTPFVTPGAASNEISKSVHNDYEKNKYTFHGYLTSAALALSVCDAAKELLVEQKHMKTAVIMSEDAAWTTPLDVGYEECLPKIGLKVLDHIRFSPDTTDFTPIFNKIEGSKPDVIITGISHVGVQPTVQWKNQQVPIPMLGISSQATNETFGKDTNNASDGVLYQGVSGPDVAVTPKSIPFAEGFKKKFGNYPSYAGYTSYDEVYYIADAVKRGGSTDADKLVAALEKTDWEGTIGRVQFYGKEDQFTHSIKYGKGLITGLMLQWQDGKQVSVWPKEVAKGTLKFPSFIKVTSN</sequence>
<feature type="chain" id="PRO_5012070300" evidence="4">
    <location>
        <begin position="34"/>
        <end position="418"/>
    </location>
</feature>
<dbReference type="Proteomes" id="UP000189796">
    <property type="component" value="Chromosome I"/>
</dbReference>
<dbReference type="InterPro" id="IPR051010">
    <property type="entry name" value="BCAA_transport"/>
</dbReference>
<evidence type="ECO:0000256" key="2">
    <source>
        <dbReference type="ARBA" id="ARBA00022729"/>
    </source>
</evidence>
<protein>
    <submittedName>
        <fullName evidence="6">Amino acid/amide ABC transporter substrate-binding protein, HAAT family</fullName>
    </submittedName>
</protein>
<evidence type="ECO:0000256" key="1">
    <source>
        <dbReference type="ARBA" id="ARBA00010062"/>
    </source>
</evidence>
<evidence type="ECO:0000313" key="7">
    <source>
        <dbReference type="Proteomes" id="UP000189796"/>
    </source>
</evidence>
<proteinExistence type="inferred from homology"/>
<dbReference type="OrthoDB" id="5415167at2"/>
<dbReference type="PANTHER" id="PTHR30483:SF6">
    <property type="entry name" value="PERIPLASMIC BINDING PROTEIN OF ABC TRANSPORTER FOR NATURAL AMINO ACIDS"/>
    <property type="match status" value="1"/>
</dbReference>
<dbReference type="Gene3D" id="3.40.50.2300">
    <property type="match status" value="2"/>
</dbReference>
<keyword evidence="2 4" id="KW-0732">Signal</keyword>
<dbReference type="CDD" id="cd06345">
    <property type="entry name" value="PBP1_ABC_ligand_binding-like"/>
    <property type="match status" value="1"/>
</dbReference>
<dbReference type="RefSeq" id="WP_079601255.1">
    <property type="nucleotide sequence ID" value="NZ_LT670817.1"/>
</dbReference>
<dbReference type="InterPro" id="IPR006311">
    <property type="entry name" value="TAT_signal"/>
</dbReference>
<dbReference type="AlphaFoldDB" id="A0A1M5LGV1"/>
<reference evidence="6 7" key="1">
    <citation type="submission" date="2016-11" db="EMBL/GenBank/DDBJ databases">
        <authorList>
            <person name="Jaros S."/>
            <person name="Januszkiewicz K."/>
            <person name="Wedrychowicz H."/>
        </authorList>
    </citation>
    <scope>NUCLEOTIDE SEQUENCE [LARGE SCALE GENOMIC DNA]</scope>
    <source>
        <strain evidence="6 7">GAS138</strain>
    </source>
</reference>
<organism evidence="6 7">
    <name type="scientific">Bradyrhizobium erythrophlei</name>
    <dbReference type="NCBI Taxonomy" id="1437360"/>
    <lineage>
        <taxon>Bacteria</taxon>
        <taxon>Pseudomonadati</taxon>
        <taxon>Pseudomonadota</taxon>
        <taxon>Alphaproteobacteria</taxon>
        <taxon>Hyphomicrobiales</taxon>
        <taxon>Nitrobacteraceae</taxon>
        <taxon>Bradyrhizobium</taxon>
    </lineage>
</organism>
<gene>
    <name evidence="6" type="ORF">SAMN05443248_2227</name>
</gene>
<evidence type="ECO:0000259" key="5">
    <source>
        <dbReference type="Pfam" id="PF13458"/>
    </source>
</evidence>
<dbReference type="Pfam" id="PF13458">
    <property type="entry name" value="Peripla_BP_6"/>
    <property type="match status" value="1"/>
</dbReference>
<accession>A0A1M5LGV1</accession>
<feature type="signal peptide" evidence="4">
    <location>
        <begin position="1"/>
        <end position="33"/>
    </location>
</feature>
<keyword evidence="3" id="KW-0029">Amino-acid transport</keyword>
<evidence type="ECO:0000313" key="6">
    <source>
        <dbReference type="EMBL" id="SHG64281.1"/>
    </source>
</evidence>
<dbReference type="EMBL" id="LT670817">
    <property type="protein sequence ID" value="SHG64281.1"/>
    <property type="molecule type" value="Genomic_DNA"/>
</dbReference>
<dbReference type="SUPFAM" id="SSF53822">
    <property type="entry name" value="Periplasmic binding protein-like I"/>
    <property type="match status" value="1"/>
</dbReference>
<name>A0A1M5LGV1_9BRAD</name>
<dbReference type="InterPro" id="IPR028082">
    <property type="entry name" value="Peripla_BP_I"/>
</dbReference>
<dbReference type="GO" id="GO:0006865">
    <property type="term" value="P:amino acid transport"/>
    <property type="evidence" value="ECO:0007669"/>
    <property type="project" value="UniProtKB-KW"/>
</dbReference>
<evidence type="ECO:0000256" key="3">
    <source>
        <dbReference type="ARBA" id="ARBA00022970"/>
    </source>
</evidence>
<dbReference type="PANTHER" id="PTHR30483">
    <property type="entry name" value="LEUCINE-SPECIFIC-BINDING PROTEIN"/>
    <property type="match status" value="1"/>
</dbReference>
<dbReference type="InterPro" id="IPR028081">
    <property type="entry name" value="Leu-bd"/>
</dbReference>
<feature type="domain" description="Leucine-binding protein" evidence="5">
    <location>
        <begin position="36"/>
        <end position="374"/>
    </location>
</feature>
<evidence type="ECO:0000256" key="4">
    <source>
        <dbReference type="SAM" id="SignalP"/>
    </source>
</evidence>